<name>A0A833E9E6_CALS0</name>
<evidence type="ECO:0000313" key="2">
    <source>
        <dbReference type="Proteomes" id="UP000608579"/>
    </source>
</evidence>
<evidence type="ECO:0008006" key="3">
    <source>
        <dbReference type="Google" id="ProtNLM"/>
    </source>
</evidence>
<gene>
    <name evidence="1" type="ORF">EYH45_02280</name>
</gene>
<dbReference type="Proteomes" id="UP000608579">
    <property type="component" value="Unassembled WGS sequence"/>
</dbReference>
<proteinExistence type="predicted"/>
<dbReference type="EMBL" id="DQVM01000041">
    <property type="protein sequence ID" value="HIQ29372.1"/>
    <property type="molecule type" value="Genomic_DNA"/>
</dbReference>
<dbReference type="SUPFAM" id="SSF144020">
    <property type="entry name" value="FdhE-like"/>
    <property type="match status" value="1"/>
</dbReference>
<comment type="caution">
    <text evidence="1">The sequence shown here is derived from an EMBL/GenBank/DDBJ whole genome shotgun (WGS) entry which is preliminary data.</text>
</comment>
<dbReference type="InterPro" id="IPR024064">
    <property type="entry name" value="FdhE-like_sf"/>
</dbReference>
<evidence type="ECO:0000313" key="1">
    <source>
        <dbReference type="EMBL" id="HIQ29372.1"/>
    </source>
</evidence>
<dbReference type="Gene3D" id="3.90.1670.10">
    <property type="entry name" value="FdhE-like domain"/>
    <property type="match status" value="1"/>
</dbReference>
<protein>
    <recommendedName>
        <fullName evidence="3">Formate dehydrogenase accessory protein FdhE</fullName>
    </recommendedName>
</protein>
<sequence length="197" mass="22690">MSRAAGFLDTICGDDEECMERVKNFLSYLDELERLVKKLPKPELLDYSPPLTERVKNLSQIREKAAEITRGDEDAVDYLVRRRIFIEHGARIQKNWTGDTCPVCGLHPTLILYKPSETGLFSGHRPYYRCVCGSEWRGWEWRCPKCGGEGRRNFETLIIASSIESRRCIGCKYVIPTLEHGLLELHKIHLLLTLLLP</sequence>
<organism evidence="1 2">
    <name type="scientific">Caldiarchaeum subterraneum</name>
    <dbReference type="NCBI Taxonomy" id="311458"/>
    <lineage>
        <taxon>Archaea</taxon>
        <taxon>Nitrososphaerota</taxon>
        <taxon>Candidatus Caldarchaeales</taxon>
        <taxon>Candidatus Caldarchaeaceae</taxon>
        <taxon>Candidatus Caldarchaeum</taxon>
    </lineage>
</organism>
<dbReference type="AlphaFoldDB" id="A0A833E9E6"/>
<accession>A0A833E9E6</accession>
<reference evidence="1" key="1">
    <citation type="journal article" date="2020" name="ISME J.">
        <title>Gammaproteobacteria mediating utilization of methyl-, sulfur- and petroleum organic compounds in deep ocean hydrothermal plumes.</title>
        <authorList>
            <person name="Zhou Z."/>
            <person name="Liu Y."/>
            <person name="Pan J."/>
            <person name="Cron B.R."/>
            <person name="Toner B.M."/>
            <person name="Anantharaman K."/>
            <person name="Breier J.A."/>
            <person name="Dick G.J."/>
            <person name="Li M."/>
        </authorList>
    </citation>
    <scope>NUCLEOTIDE SEQUENCE</scope>
    <source>
        <strain evidence="1">SZUA-1515</strain>
    </source>
</reference>